<keyword evidence="7" id="KW-0969">Cilium</keyword>
<dbReference type="Pfam" id="PF11527">
    <property type="entry name" value="ARL2_Bind_BART"/>
    <property type="match status" value="1"/>
</dbReference>
<comment type="caution">
    <text evidence="12">The sequence shown here is derived from an EMBL/GenBank/DDBJ whole genome shotgun (WGS) entry which is preliminary data.</text>
</comment>
<feature type="domain" description="BART" evidence="11">
    <location>
        <begin position="65"/>
        <end position="181"/>
    </location>
</feature>
<keyword evidence="5" id="KW-0963">Cytoplasm</keyword>
<dbReference type="PANTHER" id="PTHR21532">
    <property type="entry name" value="PHOSPHODIESTERASE HL"/>
    <property type="match status" value="1"/>
</dbReference>
<accession>A0A8J2S5B8</accession>
<dbReference type="PANTHER" id="PTHR21532:SF0">
    <property type="entry name" value="CILIA- AND FLAGELLA-ASSOCIATED PROTEIN 36"/>
    <property type="match status" value="1"/>
</dbReference>
<dbReference type="OrthoDB" id="302784at2759"/>
<evidence type="ECO:0000256" key="2">
    <source>
        <dbReference type="ARBA" id="ARBA00004496"/>
    </source>
</evidence>
<dbReference type="Gene3D" id="1.20.1520.10">
    <property type="entry name" value="ADP-ribosylation factor-like 2-binding protein, domain"/>
    <property type="match status" value="1"/>
</dbReference>
<dbReference type="InterPro" id="IPR038888">
    <property type="entry name" value="CFAP36"/>
</dbReference>
<dbReference type="AlphaFoldDB" id="A0A8J2S5B8"/>
<evidence type="ECO:0000259" key="11">
    <source>
        <dbReference type="Pfam" id="PF11527"/>
    </source>
</evidence>
<feature type="non-terminal residue" evidence="12">
    <location>
        <position position="1"/>
    </location>
</feature>
<sequence>SSTLPGVETLPHCCPHEHASPKRPSFTQACTARGCPRHRCGPDEPPQPMEAKSSEREDAKDAKEDSIVAKVGRYFFEDSSFSQTFEAWVSKNAPRIDPALSDDEYPLEYTALYEEFKKLYEGLLEDYIEREGSSTEAFYAELREATERDEDSSEALMGQIMLATTDFDVFMLMMKESRRQYDVKEKSRHK</sequence>
<dbReference type="Proteomes" id="UP000789595">
    <property type="component" value="Unassembled WGS sequence"/>
</dbReference>
<protein>
    <recommendedName>
        <fullName evidence="4">Cilia- and flagella-associated protein 36</fullName>
    </recommendedName>
    <alternativeName>
        <fullName evidence="9">Coiled-coil domain-containing protein 104</fullName>
    </alternativeName>
</protein>
<gene>
    <name evidence="12" type="ORF">PECAL_1P19570</name>
</gene>
<keyword evidence="13" id="KW-1185">Reference proteome</keyword>
<dbReference type="GO" id="GO:0097546">
    <property type="term" value="C:ciliary base"/>
    <property type="evidence" value="ECO:0007669"/>
    <property type="project" value="TreeGrafter"/>
</dbReference>
<evidence type="ECO:0000256" key="3">
    <source>
        <dbReference type="ARBA" id="ARBA00007460"/>
    </source>
</evidence>
<evidence type="ECO:0000256" key="5">
    <source>
        <dbReference type="ARBA" id="ARBA00022490"/>
    </source>
</evidence>
<dbReference type="EMBL" id="CAKKNE010000001">
    <property type="protein sequence ID" value="CAH0365513.1"/>
    <property type="molecule type" value="Genomic_DNA"/>
</dbReference>
<keyword evidence="6" id="KW-0175">Coiled coil</keyword>
<evidence type="ECO:0000256" key="9">
    <source>
        <dbReference type="ARBA" id="ARBA00031593"/>
    </source>
</evidence>
<evidence type="ECO:0000256" key="1">
    <source>
        <dbReference type="ARBA" id="ARBA00004138"/>
    </source>
</evidence>
<reference evidence="12" key="1">
    <citation type="submission" date="2021-11" db="EMBL/GenBank/DDBJ databases">
        <authorList>
            <consortium name="Genoscope - CEA"/>
            <person name="William W."/>
        </authorList>
    </citation>
    <scope>NUCLEOTIDE SEQUENCE</scope>
</reference>
<evidence type="ECO:0000256" key="7">
    <source>
        <dbReference type="ARBA" id="ARBA00023069"/>
    </source>
</evidence>
<evidence type="ECO:0000256" key="4">
    <source>
        <dbReference type="ARBA" id="ARBA00021815"/>
    </source>
</evidence>
<dbReference type="InterPro" id="IPR023379">
    <property type="entry name" value="BART_dom"/>
</dbReference>
<comment type="subcellular location">
    <subcellularLocation>
        <location evidence="1">Cell projection</location>
        <location evidence="1">Cilium</location>
    </subcellularLocation>
    <subcellularLocation>
        <location evidence="2">Cytoplasm</location>
    </subcellularLocation>
</comment>
<evidence type="ECO:0000313" key="13">
    <source>
        <dbReference type="Proteomes" id="UP000789595"/>
    </source>
</evidence>
<evidence type="ECO:0000256" key="6">
    <source>
        <dbReference type="ARBA" id="ARBA00023054"/>
    </source>
</evidence>
<organism evidence="12 13">
    <name type="scientific">Pelagomonas calceolata</name>
    <dbReference type="NCBI Taxonomy" id="35677"/>
    <lineage>
        <taxon>Eukaryota</taxon>
        <taxon>Sar</taxon>
        <taxon>Stramenopiles</taxon>
        <taxon>Ochrophyta</taxon>
        <taxon>Pelagophyceae</taxon>
        <taxon>Pelagomonadales</taxon>
        <taxon>Pelagomonadaceae</taxon>
        <taxon>Pelagomonas</taxon>
    </lineage>
</organism>
<proteinExistence type="inferred from homology"/>
<dbReference type="GO" id="GO:0005930">
    <property type="term" value="C:axoneme"/>
    <property type="evidence" value="ECO:0007669"/>
    <property type="project" value="TreeGrafter"/>
</dbReference>
<comment type="similarity">
    <text evidence="3">Belongs to the CFAP36 family.</text>
</comment>
<evidence type="ECO:0000256" key="8">
    <source>
        <dbReference type="ARBA" id="ARBA00023273"/>
    </source>
</evidence>
<evidence type="ECO:0000256" key="10">
    <source>
        <dbReference type="SAM" id="MobiDB-lite"/>
    </source>
</evidence>
<keyword evidence="8" id="KW-0966">Cell projection</keyword>
<feature type="region of interest" description="Disordered" evidence="10">
    <location>
        <begin position="1"/>
        <end position="64"/>
    </location>
</feature>
<dbReference type="InterPro" id="IPR042541">
    <property type="entry name" value="BART_sf"/>
</dbReference>
<name>A0A8J2S5B8_9STRA</name>
<feature type="compositionally biased region" description="Basic and acidic residues" evidence="10">
    <location>
        <begin position="52"/>
        <end position="64"/>
    </location>
</feature>
<evidence type="ECO:0000313" key="12">
    <source>
        <dbReference type="EMBL" id="CAH0365513.1"/>
    </source>
</evidence>